<dbReference type="RefSeq" id="WP_116721803.1">
    <property type="nucleotide sequence ID" value="NZ_CP011524.1"/>
</dbReference>
<keyword evidence="1" id="KW-0001">2Fe-2S</keyword>
<dbReference type="EMBL" id="QEKK01000003">
    <property type="protein sequence ID" value="PVY58724.1"/>
    <property type="molecule type" value="Genomic_DNA"/>
</dbReference>
<dbReference type="OrthoDB" id="9767869at2"/>
<dbReference type="SUPFAM" id="SSF51905">
    <property type="entry name" value="FAD/NAD(P)-binding domain"/>
    <property type="match status" value="1"/>
</dbReference>
<comment type="caution">
    <text evidence="7">The sequence shown here is derived from an EMBL/GenBank/DDBJ whole genome shotgun (WGS) entry which is preliminary data.</text>
</comment>
<proteinExistence type="predicted"/>
<evidence type="ECO:0000256" key="3">
    <source>
        <dbReference type="ARBA" id="ARBA00023004"/>
    </source>
</evidence>
<dbReference type="PANTHER" id="PTHR13847">
    <property type="entry name" value="SARCOSINE DEHYDROGENASE-RELATED"/>
    <property type="match status" value="1"/>
</dbReference>
<name>A0A2U1CCS5_9FIRM</name>
<accession>A0A2U1CCS5</accession>
<dbReference type="PANTHER" id="PTHR13847:SF274">
    <property type="entry name" value="RIESKE 2FE-2S IRON-SULFUR PROTEIN YHFW-RELATED"/>
    <property type="match status" value="1"/>
</dbReference>
<dbReference type="AlphaFoldDB" id="A0A2U1CCS5"/>
<evidence type="ECO:0000313" key="7">
    <source>
        <dbReference type="EMBL" id="PVY58724.1"/>
    </source>
</evidence>
<dbReference type="InterPro" id="IPR017941">
    <property type="entry name" value="Rieske_2Fe-2S"/>
</dbReference>
<dbReference type="InterPro" id="IPR036188">
    <property type="entry name" value="FAD/NAD-bd_sf"/>
</dbReference>
<dbReference type="GO" id="GO:0016020">
    <property type="term" value="C:membrane"/>
    <property type="evidence" value="ECO:0007669"/>
    <property type="project" value="InterPro"/>
</dbReference>
<feature type="domain" description="Rieske" evidence="6">
    <location>
        <begin position="396"/>
        <end position="476"/>
    </location>
</feature>
<dbReference type="Pfam" id="PF01266">
    <property type="entry name" value="DAO"/>
    <property type="match status" value="1"/>
</dbReference>
<evidence type="ECO:0000256" key="2">
    <source>
        <dbReference type="ARBA" id="ARBA00022723"/>
    </source>
</evidence>
<keyword evidence="5" id="KW-1015">Disulfide bond</keyword>
<dbReference type="InterPro" id="IPR005805">
    <property type="entry name" value="Rieske_Fe-S_prot_C"/>
</dbReference>
<dbReference type="InterPro" id="IPR038010">
    <property type="entry name" value="YhfW_C"/>
</dbReference>
<keyword evidence="2" id="KW-0479">Metal-binding</keyword>
<keyword evidence="3" id="KW-0408">Iron</keyword>
<evidence type="ECO:0000313" key="8">
    <source>
        <dbReference type="Proteomes" id="UP000245778"/>
    </source>
</evidence>
<dbReference type="Pfam" id="PF00355">
    <property type="entry name" value="Rieske"/>
    <property type="match status" value="1"/>
</dbReference>
<evidence type="ECO:0000256" key="5">
    <source>
        <dbReference type="ARBA" id="ARBA00023157"/>
    </source>
</evidence>
<dbReference type="GO" id="GO:0016705">
    <property type="term" value="F:oxidoreductase activity, acting on paired donors, with incorporation or reduction of molecular oxygen"/>
    <property type="evidence" value="ECO:0007669"/>
    <property type="project" value="UniProtKB-ARBA"/>
</dbReference>
<reference evidence="7 8" key="1">
    <citation type="submission" date="2018-04" db="EMBL/GenBank/DDBJ databases">
        <title>Genomic Encyclopedia of Type Strains, Phase IV (KMG-IV): sequencing the most valuable type-strain genomes for metagenomic binning, comparative biology and taxonomic classification.</title>
        <authorList>
            <person name="Goeker M."/>
        </authorList>
    </citation>
    <scope>NUCLEOTIDE SEQUENCE [LARGE SCALE GENOMIC DNA]</scope>
    <source>
        <strain evidence="7 8">DSM 26588</strain>
    </source>
</reference>
<organism evidence="7 8">
    <name type="scientific">Intestinimonas butyriciproducens</name>
    <dbReference type="NCBI Taxonomy" id="1297617"/>
    <lineage>
        <taxon>Bacteria</taxon>
        <taxon>Bacillati</taxon>
        <taxon>Bacillota</taxon>
        <taxon>Clostridia</taxon>
        <taxon>Eubacteriales</taxon>
        <taxon>Intestinimonas</taxon>
    </lineage>
</organism>
<dbReference type="PROSITE" id="PS51296">
    <property type="entry name" value="RIESKE"/>
    <property type="match status" value="1"/>
</dbReference>
<dbReference type="InterPro" id="IPR006076">
    <property type="entry name" value="FAD-dep_OxRdtase"/>
</dbReference>
<dbReference type="GO" id="GO:0046872">
    <property type="term" value="F:metal ion binding"/>
    <property type="evidence" value="ECO:0007669"/>
    <property type="project" value="UniProtKB-KW"/>
</dbReference>
<evidence type="ECO:0000259" key="6">
    <source>
        <dbReference type="PROSITE" id="PS51296"/>
    </source>
</evidence>
<dbReference type="GO" id="GO:0051537">
    <property type="term" value="F:2 iron, 2 sulfur cluster binding"/>
    <property type="evidence" value="ECO:0007669"/>
    <property type="project" value="UniProtKB-KW"/>
</dbReference>
<dbReference type="GeneID" id="93229682"/>
<dbReference type="InterPro" id="IPR036922">
    <property type="entry name" value="Rieske_2Fe-2S_sf"/>
</dbReference>
<dbReference type="GO" id="GO:0005737">
    <property type="term" value="C:cytoplasm"/>
    <property type="evidence" value="ECO:0007669"/>
    <property type="project" value="TreeGrafter"/>
</dbReference>
<sequence>MGSIWSETVTLPSRSALEGEHSTEVAVVGGGMAGVLTAWFLRQRGAKVLLLEAERLAGGQTRNTTAKITAQHGMIYERLSEQKGELAARQYASANQRAVEAYRRLVRERKIPCEWEDCPAFLYSTQEEDPVRQEAHTAARLGLECSFTLETELPFPVKGAARLEGQARFHPLRFLGALAEELEVFEHSRVIAAEGGALRTERGRVKAEQVVFTTHYPFINVPGLYFLRMHQERSYVLALRGAARLKGMYYGTDPDGVSLRPCGDLLLLGGGKHRTGENSAGGCYRGLEEQAERLFPGASQAAHWSAQDCISMDGVPYIGPYASAAPNWYVATGFGKWGMTGSMVSALLLSGLLTGERDPDGAVFDPGRMDLRASAANLWEDGKQAVKGLCRSAFEPPRAAVEALPPGHGGIVEVEGEKLGVYKTEDGEVFTVSARCPHLGCQVEWNPDEKTWDCPCHGSRFDFHGRLLDGPAQKGL</sequence>
<dbReference type="SUPFAM" id="SSF50022">
    <property type="entry name" value="ISP domain"/>
    <property type="match status" value="1"/>
</dbReference>
<evidence type="ECO:0000256" key="1">
    <source>
        <dbReference type="ARBA" id="ARBA00022714"/>
    </source>
</evidence>
<dbReference type="PRINTS" id="PR00162">
    <property type="entry name" value="RIESKE"/>
</dbReference>
<dbReference type="Proteomes" id="UP000245778">
    <property type="component" value="Unassembled WGS sequence"/>
</dbReference>
<protein>
    <submittedName>
        <fullName evidence="7">Glycine/D-amino acid oxidase-like deaminating enzyme</fullName>
    </submittedName>
</protein>
<evidence type="ECO:0000256" key="4">
    <source>
        <dbReference type="ARBA" id="ARBA00023014"/>
    </source>
</evidence>
<dbReference type="Gene3D" id="2.102.10.10">
    <property type="entry name" value="Rieske [2Fe-2S] iron-sulphur domain"/>
    <property type="match status" value="1"/>
</dbReference>
<dbReference type="Gene3D" id="3.30.9.10">
    <property type="entry name" value="D-Amino Acid Oxidase, subunit A, domain 2"/>
    <property type="match status" value="1"/>
</dbReference>
<dbReference type="CDD" id="cd03477">
    <property type="entry name" value="Rieske_YhfW_C"/>
    <property type="match status" value="1"/>
</dbReference>
<dbReference type="GO" id="GO:0004497">
    <property type="term" value="F:monooxygenase activity"/>
    <property type="evidence" value="ECO:0007669"/>
    <property type="project" value="UniProtKB-ARBA"/>
</dbReference>
<keyword evidence="4" id="KW-0411">Iron-sulfur</keyword>
<dbReference type="Gene3D" id="3.50.50.60">
    <property type="entry name" value="FAD/NAD(P)-binding domain"/>
    <property type="match status" value="1"/>
</dbReference>
<gene>
    <name evidence="7" type="ORF">C7373_10310</name>
</gene>